<dbReference type="EMBL" id="JBBMFN010000116">
    <property type="protein sequence ID" value="MEQ2468551.1"/>
    <property type="molecule type" value="Genomic_DNA"/>
</dbReference>
<accession>A0ABV1F5E3</accession>
<proteinExistence type="predicted"/>
<organism evidence="1 2">
    <name type="scientific">Niallia hominis</name>
    <dbReference type="NCBI Taxonomy" id="3133173"/>
    <lineage>
        <taxon>Bacteria</taxon>
        <taxon>Bacillati</taxon>
        <taxon>Bacillota</taxon>
        <taxon>Bacilli</taxon>
        <taxon>Bacillales</taxon>
        <taxon>Bacillaceae</taxon>
        <taxon>Niallia</taxon>
    </lineage>
</organism>
<gene>
    <name evidence="1" type="ORF">WMO63_23135</name>
</gene>
<dbReference type="Proteomes" id="UP001465426">
    <property type="component" value="Unassembled WGS sequence"/>
</dbReference>
<evidence type="ECO:0000313" key="2">
    <source>
        <dbReference type="Proteomes" id="UP001465426"/>
    </source>
</evidence>
<keyword evidence="2" id="KW-1185">Reference proteome</keyword>
<evidence type="ECO:0000313" key="1">
    <source>
        <dbReference type="EMBL" id="MEQ2468551.1"/>
    </source>
</evidence>
<comment type="caution">
    <text evidence="1">The sequence shown here is derived from an EMBL/GenBank/DDBJ whole genome shotgun (WGS) entry which is preliminary data.</text>
</comment>
<name>A0ABV1F5E3_9BACI</name>
<reference evidence="1 2" key="1">
    <citation type="submission" date="2024-03" db="EMBL/GenBank/DDBJ databases">
        <title>Human intestinal bacterial collection.</title>
        <authorList>
            <person name="Pauvert C."/>
            <person name="Hitch T.C.A."/>
            <person name="Clavel T."/>
        </authorList>
    </citation>
    <scope>NUCLEOTIDE SEQUENCE [LARGE SCALE GENOMIC DNA]</scope>
    <source>
        <strain evidence="1 2">CLA-SR-H024</strain>
    </source>
</reference>
<dbReference type="InterPro" id="IPR029052">
    <property type="entry name" value="Metallo-depent_PP-like"/>
</dbReference>
<sequence length="87" mass="10020">MDTIIHLFFSKQKKAFLNPGSFGCNLQPIASYAIGNIDKKKIEISLEKVVYDNSFFFESYETLKVPDREFIINIFHGDQNRKDGKGL</sequence>
<dbReference type="RefSeq" id="WP_349205489.1">
    <property type="nucleotide sequence ID" value="NZ_JBBMFN010000116.1"/>
</dbReference>
<protein>
    <submittedName>
        <fullName evidence="1">Uncharacterized protein</fullName>
    </submittedName>
</protein>
<dbReference type="Gene3D" id="3.60.21.10">
    <property type="match status" value="1"/>
</dbReference>